<dbReference type="Proteomes" id="UP000518316">
    <property type="component" value="Unassembled WGS sequence"/>
</dbReference>
<proteinExistence type="predicted"/>
<evidence type="ECO:0000313" key="1">
    <source>
        <dbReference type="EMBL" id="MBB1070559.1"/>
    </source>
</evidence>
<organism evidence="1 2">
    <name type="scientific">Limosilactobacillus albertensis</name>
    <dbReference type="NCBI Taxonomy" id="2759752"/>
    <lineage>
        <taxon>Bacteria</taxon>
        <taxon>Bacillati</taxon>
        <taxon>Bacillota</taxon>
        <taxon>Bacilli</taxon>
        <taxon>Lactobacillales</taxon>
        <taxon>Lactobacillaceae</taxon>
        <taxon>Limosilactobacillus</taxon>
    </lineage>
</organism>
<name>A0A7W3Y9A4_9LACO</name>
<evidence type="ECO:0000313" key="2">
    <source>
        <dbReference type="Proteomes" id="UP000518316"/>
    </source>
</evidence>
<accession>A0A7W3Y9A4</accession>
<dbReference type="AlphaFoldDB" id="A0A7W3Y9A4"/>
<gene>
    <name evidence="1" type="ORF">H5S40_10415</name>
</gene>
<dbReference type="RefSeq" id="WP_182598999.1">
    <property type="nucleotide sequence ID" value="NZ_JACIVC010000069.1"/>
</dbReference>
<dbReference type="EMBL" id="JACIVC010000069">
    <property type="protein sequence ID" value="MBB1070559.1"/>
    <property type="molecule type" value="Genomic_DNA"/>
</dbReference>
<comment type="caution">
    <text evidence="1">The sequence shown here is derived from an EMBL/GenBank/DDBJ whole genome shotgun (WGS) entry which is preliminary data.</text>
</comment>
<keyword evidence="2" id="KW-1185">Reference proteome</keyword>
<protein>
    <submittedName>
        <fullName evidence="1">Uncharacterized protein</fullName>
    </submittedName>
</protein>
<sequence length="263" mass="29885">MYLLNKKIIIFCVLLFFLLSGKSVLAKEKITSLSLNIPSSLKTQLKYEQGNYLYLRTQNESFTFSGKTNPNSKVYIVQVQNNLKINVKADQDGNFQKKVVIPSGKKTEYYIYSVGPSMADSDLLYVMLDNSVLNESKSLNNNNLNMKKKGSQINLNKTFSYPDSELVSSFNEQKFLIKDIGIDKKKNYRILMIPDNNSQEKFFTIIKKNGSKQLKPGDTIVIDGKLNQRGTILQDQINTGISSKFLNDKVVVVKTLSYKVDKN</sequence>
<reference evidence="1 2" key="1">
    <citation type="submission" date="2020-07" db="EMBL/GenBank/DDBJ databases">
        <title>Description of Limosilactobacillus balticus sp. nov., Limosilactobacillus agrestis sp. nov., Limosilactobacillus albertensis sp. nov., Limosilactobacillus rudii sp. nov., Limosilactobacillus fastidiosus sp. nov., five novel Limosilactobacillus species isolated from the vertebrate gastrointestinal tract, and proposal of 6 subspecies of Limosilactobacillus reuteri adapted to the gastrointestinal tract of specific vertebrate hosts.</title>
        <authorList>
            <person name="Li F."/>
            <person name="Cheng C."/>
            <person name="Zheng J."/>
            <person name="Quevedo R.M."/>
            <person name="Li J."/>
            <person name="Roos S."/>
            <person name="Gaenzle M.G."/>
            <person name="Walter J."/>
        </authorList>
    </citation>
    <scope>NUCLEOTIDE SEQUENCE [LARGE SCALE GENOMIC DNA]</scope>
    <source>
        <strain evidence="1 2">RRLNB_1_1</strain>
    </source>
</reference>